<dbReference type="InterPro" id="IPR036388">
    <property type="entry name" value="WH-like_DNA-bd_sf"/>
</dbReference>
<reference evidence="5 6" key="1">
    <citation type="submission" date="2016-10" db="EMBL/GenBank/DDBJ databases">
        <authorList>
            <person name="de Groot N.N."/>
        </authorList>
    </citation>
    <scope>NUCLEOTIDE SEQUENCE [LARGE SCALE GENOMIC DNA]</scope>
    <source>
        <strain evidence="5 6">IBRC-M 10780</strain>
    </source>
</reference>
<dbReference type="STRING" id="930131.SAMN05216389_103261"/>
<dbReference type="AlphaFoldDB" id="A0A1I0AIC6"/>
<accession>A0A1I0AIC6</accession>
<dbReference type="InterPro" id="IPR018356">
    <property type="entry name" value="Tscrpt_reg_HTH_DeoR_CS"/>
</dbReference>
<evidence type="ECO:0000313" key="5">
    <source>
        <dbReference type="EMBL" id="SES93952.1"/>
    </source>
</evidence>
<keyword evidence="2" id="KW-0238">DNA-binding</keyword>
<dbReference type="OrthoDB" id="9797223at2"/>
<proteinExistence type="predicted"/>
<dbReference type="PROSITE" id="PS00894">
    <property type="entry name" value="HTH_DEOR_1"/>
    <property type="match status" value="1"/>
</dbReference>
<dbReference type="SUPFAM" id="SSF46785">
    <property type="entry name" value="Winged helix' DNA-binding domain"/>
    <property type="match status" value="1"/>
</dbReference>
<dbReference type="PANTHER" id="PTHR41247:SF1">
    <property type="entry name" value="HTH-TYPE TRANSCRIPTIONAL REPRESSOR YCNK"/>
    <property type="match status" value="1"/>
</dbReference>
<dbReference type="Proteomes" id="UP000198618">
    <property type="component" value="Unassembled WGS sequence"/>
</dbReference>
<dbReference type="Gene3D" id="3.30.70.2050">
    <property type="match status" value="1"/>
</dbReference>
<dbReference type="InterPro" id="IPR001034">
    <property type="entry name" value="DeoR_HTH"/>
</dbReference>
<protein>
    <submittedName>
        <fullName evidence="5">NosL protein</fullName>
    </submittedName>
</protein>
<dbReference type="SUPFAM" id="SSF160387">
    <property type="entry name" value="NosL/MerB-like"/>
    <property type="match status" value="1"/>
</dbReference>
<sequence>MLPAERQQQIKLLIQEKQHLKISELSKTFSVSEMTIHRDIKPLLDQGIVKKTFGGITCGQHENTSTANQMACVICGSSIKERLNYRIILPESKIETACCAHCGLIRHWQLGDKVIQAICYDFLRQTTIPATHAWFVMDTSIHIGCCQPQILAFELKEHAEKFVTGFGGKIYTFNEAMEMNKSLMTSCHD</sequence>
<evidence type="ECO:0000259" key="4">
    <source>
        <dbReference type="PROSITE" id="PS51000"/>
    </source>
</evidence>
<dbReference type="PROSITE" id="PS51000">
    <property type="entry name" value="HTH_DEOR_2"/>
    <property type="match status" value="1"/>
</dbReference>
<dbReference type="InterPro" id="IPR036390">
    <property type="entry name" value="WH_DNA-bd_sf"/>
</dbReference>
<dbReference type="Gene3D" id="1.10.10.10">
    <property type="entry name" value="Winged helix-like DNA-binding domain superfamily/Winged helix DNA-binding domain"/>
    <property type="match status" value="1"/>
</dbReference>
<dbReference type="RefSeq" id="WP_090867685.1">
    <property type="nucleotide sequence ID" value="NZ_FOHE01000003.1"/>
</dbReference>
<dbReference type="Pfam" id="PF08220">
    <property type="entry name" value="HTH_DeoR"/>
    <property type="match status" value="1"/>
</dbReference>
<keyword evidence="6" id="KW-1185">Reference proteome</keyword>
<evidence type="ECO:0000256" key="2">
    <source>
        <dbReference type="ARBA" id="ARBA00023125"/>
    </source>
</evidence>
<keyword evidence="1" id="KW-0805">Transcription regulation</keyword>
<evidence type="ECO:0000256" key="3">
    <source>
        <dbReference type="ARBA" id="ARBA00023163"/>
    </source>
</evidence>
<dbReference type="Pfam" id="PF05573">
    <property type="entry name" value="NosL"/>
    <property type="match status" value="1"/>
</dbReference>
<evidence type="ECO:0000256" key="1">
    <source>
        <dbReference type="ARBA" id="ARBA00023015"/>
    </source>
</evidence>
<keyword evidence="3" id="KW-0804">Transcription</keyword>
<organism evidence="5 6">
    <name type="scientific">Oceanobacillus limi</name>
    <dbReference type="NCBI Taxonomy" id="930131"/>
    <lineage>
        <taxon>Bacteria</taxon>
        <taxon>Bacillati</taxon>
        <taxon>Bacillota</taxon>
        <taxon>Bacilli</taxon>
        <taxon>Bacillales</taxon>
        <taxon>Bacillaceae</taxon>
        <taxon>Oceanobacillus</taxon>
    </lineage>
</organism>
<dbReference type="InterPro" id="IPR008719">
    <property type="entry name" value="N2O_reductase_NosL"/>
</dbReference>
<dbReference type="PANTHER" id="PTHR41247">
    <property type="entry name" value="HTH-TYPE TRANSCRIPTIONAL REPRESSOR YCNK"/>
    <property type="match status" value="1"/>
</dbReference>
<feature type="domain" description="HTH deoR-type" evidence="4">
    <location>
        <begin position="3"/>
        <end position="58"/>
    </location>
</feature>
<dbReference type="PRINTS" id="PR00037">
    <property type="entry name" value="HTHLACR"/>
</dbReference>
<dbReference type="EMBL" id="FOHE01000003">
    <property type="protein sequence ID" value="SES93952.1"/>
    <property type="molecule type" value="Genomic_DNA"/>
</dbReference>
<dbReference type="GO" id="GO:0003677">
    <property type="term" value="F:DNA binding"/>
    <property type="evidence" value="ECO:0007669"/>
    <property type="project" value="UniProtKB-KW"/>
</dbReference>
<name>A0A1I0AIC6_9BACI</name>
<evidence type="ECO:0000313" key="6">
    <source>
        <dbReference type="Proteomes" id="UP000198618"/>
    </source>
</evidence>
<dbReference type="GO" id="GO:0003700">
    <property type="term" value="F:DNA-binding transcription factor activity"/>
    <property type="evidence" value="ECO:0007669"/>
    <property type="project" value="InterPro"/>
</dbReference>
<gene>
    <name evidence="5" type="ORF">SAMN05216389_103261</name>
</gene>
<dbReference type="SMART" id="SM00420">
    <property type="entry name" value="HTH_DEOR"/>
    <property type="match status" value="1"/>
</dbReference>